<dbReference type="KEGG" id="ipu:108267713"/>
<feature type="signal peptide" evidence="1">
    <location>
        <begin position="1"/>
        <end position="21"/>
    </location>
</feature>
<evidence type="ECO:0000313" key="3">
    <source>
        <dbReference type="RefSeq" id="XP_017327547.2"/>
    </source>
</evidence>
<dbReference type="PANTHER" id="PTHR46902">
    <property type="entry name" value="DOMON DOMAIN-CONTAINING PROTEIN FRRS1L"/>
    <property type="match status" value="1"/>
</dbReference>
<feature type="chain" id="PRO_5037824891" evidence="1">
    <location>
        <begin position="22"/>
        <end position="404"/>
    </location>
</feature>
<reference evidence="3" key="2">
    <citation type="submission" date="2025-08" db="UniProtKB">
        <authorList>
            <consortium name="RefSeq"/>
        </authorList>
    </citation>
    <scope>IDENTIFICATION</scope>
    <source>
        <tissue evidence="3">Blood</tissue>
    </source>
</reference>
<accession>A0A2D0RAF4</accession>
<dbReference type="AlphaFoldDB" id="A0A2D0RAF4"/>
<name>A0A2D0RAF4_ICTPU</name>
<evidence type="ECO:0000256" key="1">
    <source>
        <dbReference type="SAM" id="SignalP"/>
    </source>
</evidence>
<gene>
    <name evidence="3" type="primary">LOC108267713</name>
</gene>
<protein>
    <submittedName>
        <fullName evidence="3">Ferric-chelate reductase 1</fullName>
    </submittedName>
</protein>
<dbReference type="GO" id="GO:1900449">
    <property type="term" value="P:regulation of glutamate receptor signaling pathway"/>
    <property type="evidence" value="ECO:0007669"/>
    <property type="project" value="InterPro"/>
</dbReference>
<organism evidence="2 3">
    <name type="scientific">Ictalurus punctatus</name>
    <name type="common">Channel catfish</name>
    <name type="synonym">Silurus punctatus</name>
    <dbReference type="NCBI Taxonomy" id="7998"/>
    <lineage>
        <taxon>Eukaryota</taxon>
        <taxon>Metazoa</taxon>
        <taxon>Chordata</taxon>
        <taxon>Craniata</taxon>
        <taxon>Vertebrata</taxon>
        <taxon>Euteleostomi</taxon>
        <taxon>Actinopterygii</taxon>
        <taxon>Neopterygii</taxon>
        <taxon>Teleostei</taxon>
        <taxon>Ostariophysi</taxon>
        <taxon>Siluriformes</taxon>
        <taxon>Ictaluridae</taxon>
        <taxon>Ictalurus</taxon>
    </lineage>
</organism>
<dbReference type="GO" id="GO:0099072">
    <property type="term" value="P:regulation of postsynaptic membrane neurotransmitter receptor levels"/>
    <property type="evidence" value="ECO:0007669"/>
    <property type="project" value="TreeGrafter"/>
</dbReference>
<dbReference type="InterPro" id="IPR042789">
    <property type="entry name" value="FRRS1L"/>
</dbReference>
<keyword evidence="2" id="KW-1185">Reference proteome</keyword>
<dbReference type="PANTHER" id="PTHR46902:SF1">
    <property type="entry name" value="DOMON DOMAIN-CONTAINING PROTEIN FRRS1L"/>
    <property type="match status" value="1"/>
</dbReference>
<proteinExistence type="predicted"/>
<evidence type="ECO:0000313" key="2">
    <source>
        <dbReference type="Proteomes" id="UP000221080"/>
    </source>
</evidence>
<dbReference type="OrthoDB" id="8901859at2759"/>
<keyword evidence="1" id="KW-0732">Signal</keyword>
<reference evidence="2" key="1">
    <citation type="journal article" date="2016" name="Nat. Commun.">
        <title>The channel catfish genome sequence provides insights into the evolution of scale formation in teleosts.</title>
        <authorList>
            <person name="Liu Z."/>
            <person name="Liu S."/>
            <person name="Yao J."/>
            <person name="Bao L."/>
            <person name="Zhang J."/>
            <person name="Li Y."/>
            <person name="Jiang C."/>
            <person name="Sun L."/>
            <person name="Wang R."/>
            <person name="Zhang Y."/>
            <person name="Zhou T."/>
            <person name="Zeng Q."/>
            <person name="Fu Q."/>
            <person name="Gao S."/>
            <person name="Li N."/>
            <person name="Koren S."/>
            <person name="Jiang Y."/>
            <person name="Zimin A."/>
            <person name="Xu P."/>
            <person name="Phillippy A.M."/>
            <person name="Geng X."/>
            <person name="Song L."/>
            <person name="Sun F."/>
            <person name="Li C."/>
            <person name="Wang X."/>
            <person name="Chen A."/>
            <person name="Jin Y."/>
            <person name="Yuan Z."/>
            <person name="Yang Y."/>
            <person name="Tan S."/>
            <person name="Peatman E."/>
            <person name="Lu J."/>
            <person name="Qin Z."/>
            <person name="Dunham R."/>
            <person name="Li Z."/>
            <person name="Sonstegard T."/>
            <person name="Feng J."/>
            <person name="Danzmann R.G."/>
            <person name="Schroeder S."/>
            <person name="Scheffler B."/>
            <person name="Duke M.V."/>
            <person name="Ballard L."/>
            <person name="Kucuktas H."/>
            <person name="Kaltenboeck L."/>
            <person name="Liu H."/>
            <person name="Armbruster J."/>
            <person name="Xie Y."/>
            <person name="Kirby M.L."/>
            <person name="Tian Y."/>
            <person name="Flanagan M.E."/>
            <person name="Mu W."/>
            <person name="Waldbieser G.C."/>
        </authorList>
    </citation>
    <scope>NUCLEOTIDE SEQUENCE [LARGE SCALE GENOMIC DNA]</scope>
    <source>
        <strain evidence="2">SDA103</strain>
    </source>
</reference>
<dbReference type="Proteomes" id="UP000221080">
    <property type="component" value="Chromosome 7"/>
</dbReference>
<dbReference type="GeneID" id="108267713"/>
<dbReference type="RefSeq" id="XP_017327547.2">
    <property type="nucleotide sequence ID" value="XM_017472058.3"/>
</dbReference>
<sequence>MEARLIVAVVFICAVCRFSEAQLQNTTTLTNNITRTGCGTTKLCVSTPSNCDLAGNSSCFFSSTQYNNATLTVELSGTTSLYVALGLTSTSSLFNFNETAVFVCGNNNNNSAFFETATQNGSMLTPAILAALNITNVQGSVLGNGSLVQCVFNVNLNSTFLNSTFLNSTVQLYSNISIYNGSTNGTLLGNATTLITTGPFDLANPKSNIPSNSTTPLLNITRNGCGTTKLCLSNASTCDPAGNSSCFFSSFQVNNQNIYYELSGTTSGYVALGLTTQNSTFVFVCANNTNNSSFFFQTATKNGSVLTAANVTTVNSYQGVVTQNLIQCVFNTSATLSTRASNTVYTISLMSGNTTGTELGIATTLYTSPTAVDLSNPSALNTANTNFCTNVLAVLLAALTLHLI</sequence>